<evidence type="ECO:0000256" key="1">
    <source>
        <dbReference type="SAM" id="SignalP"/>
    </source>
</evidence>
<protein>
    <recommendedName>
        <fullName evidence="4">Secreted protein</fullName>
    </recommendedName>
</protein>
<dbReference type="Proteomes" id="UP000799428">
    <property type="component" value="Unassembled WGS sequence"/>
</dbReference>
<gene>
    <name evidence="2" type="ORF">K504DRAFT_458306</name>
</gene>
<keyword evidence="3" id="KW-1185">Reference proteome</keyword>
<reference evidence="2" key="1">
    <citation type="journal article" date="2020" name="Stud. Mycol.">
        <title>101 Dothideomycetes genomes: a test case for predicting lifestyles and emergence of pathogens.</title>
        <authorList>
            <person name="Haridas S."/>
            <person name="Albert R."/>
            <person name="Binder M."/>
            <person name="Bloem J."/>
            <person name="Labutti K."/>
            <person name="Salamov A."/>
            <person name="Andreopoulos B."/>
            <person name="Baker S."/>
            <person name="Barry K."/>
            <person name="Bills G."/>
            <person name="Bluhm B."/>
            <person name="Cannon C."/>
            <person name="Castanera R."/>
            <person name="Culley D."/>
            <person name="Daum C."/>
            <person name="Ezra D."/>
            <person name="Gonzalez J."/>
            <person name="Henrissat B."/>
            <person name="Kuo A."/>
            <person name="Liang C."/>
            <person name="Lipzen A."/>
            <person name="Lutzoni F."/>
            <person name="Magnuson J."/>
            <person name="Mondo S."/>
            <person name="Nolan M."/>
            <person name="Ohm R."/>
            <person name="Pangilinan J."/>
            <person name="Park H.-J."/>
            <person name="Ramirez L."/>
            <person name="Alfaro M."/>
            <person name="Sun H."/>
            <person name="Tritt A."/>
            <person name="Yoshinaga Y."/>
            <person name="Zwiers L.-H."/>
            <person name="Turgeon B."/>
            <person name="Goodwin S."/>
            <person name="Spatafora J."/>
            <person name="Crous P."/>
            <person name="Grigoriev I."/>
        </authorList>
    </citation>
    <scope>NUCLEOTIDE SEQUENCE</scope>
    <source>
        <strain evidence="2">CBS 279.74</strain>
    </source>
</reference>
<dbReference type="EMBL" id="MU005773">
    <property type="protein sequence ID" value="KAF2707823.1"/>
    <property type="molecule type" value="Genomic_DNA"/>
</dbReference>
<proteinExistence type="predicted"/>
<feature type="signal peptide" evidence="1">
    <location>
        <begin position="1"/>
        <end position="17"/>
    </location>
</feature>
<sequence>MHLSFLLLHLSITTTHSTTNRLQYATHRERRDPRVAATGHTYSKTSSIRITSACLGVGSCTICKDNFPPVVLSVTSIEEYAQGMPSLQ</sequence>
<evidence type="ECO:0000313" key="3">
    <source>
        <dbReference type="Proteomes" id="UP000799428"/>
    </source>
</evidence>
<feature type="non-terminal residue" evidence="2">
    <location>
        <position position="1"/>
    </location>
</feature>
<evidence type="ECO:0008006" key="4">
    <source>
        <dbReference type="Google" id="ProtNLM"/>
    </source>
</evidence>
<organism evidence="2 3">
    <name type="scientific">Pleomassaria siparia CBS 279.74</name>
    <dbReference type="NCBI Taxonomy" id="1314801"/>
    <lineage>
        <taxon>Eukaryota</taxon>
        <taxon>Fungi</taxon>
        <taxon>Dikarya</taxon>
        <taxon>Ascomycota</taxon>
        <taxon>Pezizomycotina</taxon>
        <taxon>Dothideomycetes</taxon>
        <taxon>Pleosporomycetidae</taxon>
        <taxon>Pleosporales</taxon>
        <taxon>Pleomassariaceae</taxon>
        <taxon>Pleomassaria</taxon>
    </lineage>
</organism>
<dbReference type="AlphaFoldDB" id="A0A6G1K5D0"/>
<evidence type="ECO:0000313" key="2">
    <source>
        <dbReference type="EMBL" id="KAF2707823.1"/>
    </source>
</evidence>
<feature type="chain" id="PRO_5026079172" description="Secreted protein" evidence="1">
    <location>
        <begin position="18"/>
        <end position="88"/>
    </location>
</feature>
<name>A0A6G1K5D0_9PLEO</name>
<accession>A0A6G1K5D0</accession>
<keyword evidence="1" id="KW-0732">Signal</keyword>